<dbReference type="InterPro" id="IPR009030">
    <property type="entry name" value="Growth_fac_rcpt_cys_sf"/>
</dbReference>
<dbReference type="SMART" id="SM00261">
    <property type="entry name" value="FU"/>
    <property type="match status" value="4"/>
</dbReference>
<keyword evidence="4" id="KW-1185">Reference proteome</keyword>
<accession>E4X1F2</accession>
<feature type="compositionally biased region" description="Polar residues" evidence="1">
    <location>
        <begin position="852"/>
        <end position="861"/>
    </location>
</feature>
<dbReference type="InterPro" id="IPR051561">
    <property type="entry name" value="FRAS1_ECM"/>
</dbReference>
<feature type="compositionally biased region" description="Polar residues" evidence="1">
    <location>
        <begin position="1010"/>
        <end position="1020"/>
    </location>
</feature>
<sequence>MAWKRRFVKYLALLVNLPLLAATDGLTDVFSACPASCRTCDQLGSCLTCENDKVLQNYECVDKCEDGLFEKNRECHFCPVNCEICNSEKDCRKCVEGSYAELGVCVSACSEGFYLDRETCLECGDYCVECWTRDECTLCESGMLLQGASCVPSCSNGFSQVDGICLPCQTGCEECHFSTQKCKKCSPGLFLLAGECTRECPPETGSPQNGACGAVRLKLPRQKLLRLSSIVQVPEKSREYSIKLTNSGAGRLFLQNPMDASWPMPVNDAYAPVSQLELTADDLDNAWYKPDELSQTDYLDFEIYLNDQLIEDSSVTLELLNDAMGVIQPDRNAKLSRVIPPGLTRQLTGMKFSSSEETPDEEIIYSLNSRLPPGFATIERIPYGPVSEFTQYDLDRDDVIIATSEAWPGHDLTFDFYVSDNEGVTMEPFVYTIRAPSFDVRPGETVELTIDDVGVHPKALKDVDSFYILSQAPFFGEILVDGEKVKEGDNFPLSSKVEYSAPSSVHASEDSLQLTVYFGRKDEDIRIAVLIDDSNLGPELIGSLKLDVSSAREQISSESLSFSGDFIEYKINEDPLWGLIEKRVGNGYSALALGNTFSQSDVDSGLIYYHWYGGAENNPSDYVELSVTDHVGRQVHQKLMIYVNINSDYDELSTIMPDLEFFDDDSEHQFQLDNYDNSFEKAHDVSTFATPTVFTIGVSEKRILRPVDLGISAPSRSDWVEMLVAPKLGEVKNADDGSEFIVANVADLIDGKIVFQSGPKSGEDEVQFTVYLTYNEGAAQTIIVPIKIEGNQFHDSYVDSSSRQYISSSQDGGSSYSGVSYFNEESIDSQSELISPNLATPEFLELEKAQQRQDSPQSPASPNEGFVGMPSVKNTIEVQANKIKIITELATLPDTESSTRFTINSPPSKGFLKLLDEAGSEIGSVLSFGDSFLRRDVEEGRLCYEGTGGVGVNTFSIREDSFSYSVGEGQFKRFGEVTIRVEDFTLSSTQDRSLPGSEVESTGDTEFEPDSSSNERGASQSAVLGSPIVASFNRRPKDDEKTDFNMFLYFTNFSPFLLTLKCRLGRMTYFNQKICQIRAAVIELN</sequence>
<evidence type="ECO:0008006" key="5">
    <source>
        <dbReference type="Google" id="ProtNLM"/>
    </source>
</evidence>
<dbReference type="PANTHER" id="PTHR45739:SF1">
    <property type="entry name" value="EXTRACELLULAR MATRIX ORGANIZING PROTEIN FRAS1"/>
    <property type="match status" value="1"/>
</dbReference>
<feature type="region of interest" description="Disordered" evidence="1">
    <location>
        <begin position="989"/>
        <end position="1020"/>
    </location>
</feature>
<evidence type="ECO:0000256" key="2">
    <source>
        <dbReference type="SAM" id="SignalP"/>
    </source>
</evidence>
<feature type="chain" id="PRO_5003192555" description="TNFR-Cys domain-containing protein" evidence="2">
    <location>
        <begin position="23"/>
        <end position="1085"/>
    </location>
</feature>
<dbReference type="PANTHER" id="PTHR45739">
    <property type="entry name" value="MATRIX PROTEIN, PUTATIVE-RELATED"/>
    <property type="match status" value="1"/>
</dbReference>
<evidence type="ECO:0000256" key="1">
    <source>
        <dbReference type="SAM" id="MobiDB-lite"/>
    </source>
</evidence>
<dbReference type="Proteomes" id="UP000001307">
    <property type="component" value="Unassembled WGS sequence"/>
</dbReference>
<reference evidence="3" key="1">
    <citation type="journal article" date="2010" name="Science">
        <title>Plasticity of animal genome architecture unmasked by rapid evolution of a pelagic tunicate.</title>
        <authorList>
            <person name="Denoeud F."/>
            <person name="Henriet S."/>
            <person name="Mungpakdee S."/>
            <person name="Aury J.M."/>
            <person name="Da Silva C."/>
            <person name="Brinkmann H."/>
            <person name="Mikhaleva J."/>
            <person name="Olsen L.C."/>
            <person name="Jubin C."/>
            <person name="Canestro C."/>
            <person name="Bouquet J.M."/>
            <person name="Danks G."/>
            <person name="Poulain J."/>
            <person name="Campsteijn C."/>
            <person name="Adamski M."/>
            <person name="Cross I."/>
            <person name="Yadetie F."/>
            <person name="Muffato M."/>
            <person name="Louis A."/>
            <person name="Butcher S."/>
            <person name="Tsagkogeorga G."/>
            <person name="Konrad A."/>
            <person name="Singh S."/>
            <person name="Jensen M.F."/>
            <person name="Cong E.H."/>
            <person name="Eikeseth-Otteraa H."/>
            <person name="Noel B."/>
            <person name="Anthouard V."/>
            <person name="Porcel B.M."/>
            <person name="Kachouri-Lafond R."/>
            <person name="Nishino A."/>
            <person name="Ugolini M."/>
            <person name="Chourrout P."/>
            <person name="Nishida H."/>
            <person name="Aasland R."/>
            <person name="Huzurbazar S."/>
            <person name="Westhof E."/>
            <person name="Delsuc F."/>
            <person name="Lehrach H."/>
            <person name="Reinhardt R."/>
            <person name="Weissenbach J."/>
            <person name="Roy S.W."/>
            <person name="Artiguenave F."/>
            <person name="Postlethwait J.H."/>
            <person name="Manak J.R."/>
            <person name="Thompson E.M."/>
            <person name="Jaillon O."/>
            <person name="Du Pasquier L."/>
            <person name="Boudinot P."/>
            <person name="Liberles D.A."/>
            <person name="Volff J.N."/>
            <person name="Philippe H."/>
            <person name="Lenhard B."/>
            <person name="Roest Crollius H."/>
            <person name="Wincker P."/>
            <person name="Chourrout D."/>
        </authorList>
    </citation>
    <scope>NUCLEOTIDE SEQUENCE [LARGE SCALE GENOMIC DNA]</scope>
</reference>
<dbReference type="OrthoDB" id="300641at2759"/>
<evidence type="ECO:0000313" key="4">
    <source>
        <dbReference type="Proteomes" id="UP000001307"/>
    </source>
</evidence>
<dbReference type="CDD" id="cd00064">
    <property type="entry name" value="FU"/>
    <property type="match status" value="4"/>
</dbReference>
<organism evidence="3">
    <name type="scientific">Oikopleura dioica</name>
    <name type="common">Tunicate</name>
    <dbReference type="NCBI Taxonomy" id="34765"/>
    <lineage>
        <taxon>Eukaryota</taxon>
        <taxon>Metazoa</taxon>
        <taxon>Chordata</taxon>
        <taxon>Tunicata</taxon>
        <taxon>Appendicularia</taxon>
        <taxon>Copelata</taxon>
        <taxon>Oikopleuridae</taxon>
        <taxon>Oikopleura</taxon>
    </lineage>
</organism>
<feature type="region of interest" description="Disordered" evidence="1">
    <location>
        <begin position="847"/>
        <end position="869"/>
    </location>
</feature>
<name>E4X1F2_OIKDI</name>
<dbReference type="EMBL" id="FN653021">
    <property type="protein sequence ID" value="CBY23632.1"/>
    <property type="molecule type" value="Genomic_DNA"/>
</dbReference>
<feature type="signal peptide" evidence="2">
    <location>
        <begin position="1"/>
        <end position="22"/>
    </location>
</feature>
<gene>
    <name evidence="3" type="ORF">GSOID_T00016086001</name>
</gene>
<keyword evidence="2" id="KW-0732">Signal</keyword>
<dbReference type="InParanoid" id="E4X1F2"/>
<dbReference type="GO" id="GO:0009653">
    <property type="term" value="P:anatomical structure morphogenesis"/>
    <property type="evidence" value="ECO:0007669"/>
    <property type="project" value="TreeGrafter"/>
</dbReference>
<proteinExistence type="predicted"/>
<protein>
    <recommendedName>
        <fullName evidence="5">TNFR-Cys domain-containing protein</fullName>
    </recommendedName>
</protein>
<dbReference type="Gene3D" id="2.10.220.10">
    <property type="entry name" value="Hormone Receptor, Insulin-like Growth Factor Receptor 1, Chain A, domain 2"/>
    <property type="match status" value="3"/>
</dbReference>
<dbReference type="AlphaFoldDB" id="E4X1F2"/>
<dbReference type="InterPro" id="IPR006212">
    <property type="entry name" value="Furin_repeat"/>
</dbReference>
<evidence type="ECO:0000313" key="3">
    <source>
        <dbReference type="EMBL" id="CBY23632.1"/>
    </source>
</evidence>
<dbReference type="SUPFAM" id="SSF57184">
    <property type="entry name" value="Growth factor receptor domain"/>
    <property type="match status" value="2"/>
</dbReference>